<keyword evidence="5" id="KW-0539">Nucleus</keyword>
<evidence type="ECO:0000313" key="8">
    <source>
        <dbReference type="Proteomes" id="UP000028545"/>
    </source>
</evidence>
<dbReference type="GO" id="GO:0006364">
    <property type="term" value="P:rRNA processing"/>
    <property type="evidence" value="ECO:0007669"/>
    <property type="project" value="EnsemblFungi"/>
</dbReference>
<evidence type="ECO:0000256" key="5">
    <source>
        <dbReference type="ARBA" id="ARBA00023242"/>
    </source>
</evidence>
<dbReference type="Pfam" id="PF05890">
    <property type="entry name" value="Ebp2"/>
    <property type="match status" value="1"/>
</dbReference>
<evidence type="ECO:0000256" key="4">
    <source>
        <dbReference type="ARBA" id="ARBA00023054"/>
    </source>
</evidence>
<feature type="compositionally biased region" description="Acidic residues" evidence="6">
    <location>
        <begin position="79"/>
        <end position="93"/>
    </location>
</feature>
<keyword evidence="4" id="KW-0175">Coiled coil</keyword>
<dbReference type="VEuPathDB" id="FungiDB:SAPIO_CDS10400"/>
<dbReference type="GO" id="GO:0030687">
    <property type="term" value="C:preribosome, large subunit precursor"/>
    <property type="evidence" value="ECO:0007669"/>
    <property type="project" value="EnsemblFungi"/>
</dbReference>
<dbReference type="GO" id="GO:0042802">
    <property type="term" value="F:identical protein binding"/>
    <property type="evidence" value="ECO:0007669"/>
    <property type="project" value="EnsemblFungi"/>
</dbReference>
<name>A0A084FVB5_PSEDA</name>
<feature type="compositionally biased region" description="Basic residues" evidence="6">
    <location>
        <begin position="395"/>
        <end position="418"/>
    </location>
</feature>
<gene>
    <name evidence="7" type="ORF">SAPIO_CDS10400</name>
</gene>
<feature type="compositionally biased region" description="Basic and acidic residues" evidence="6">
    <location>
        <begin position="334"/>
        <end position="343"/>
    </location>
</feature>
<dbReference type="InterPro" id="IPR008610">
    <property type="entry name" value="Ebp2"/>
</dbReference>
<evidence type="ECO:0000256" key="2">
    <source>
        <dbReference type="ARBA" id="ARBA00007336"/>
    </source>
</evidence>
<feature type="compositionally biased region" description="Basic and acidic residues" evidence="6">
    <location>
        <begin position="33"/>
        <end position="46"/>
    </location>
</feature>
<evidence type="ECO:0000256" key="3">
    <source>
        <dbReference type="ARBA" id="ARBA00022517"/>
    </source>
</evidence>
<dbReference type="EMBL" id="JOWA01000165">
    <property type="protein sequence ID" value="KEZ39027.1"/>
    <property type="molecule type" value="Genomic_DNA"/>
</dbReference>
<dbReference type="KEGG" id="sapo:SAPIO_CDS10400"/>
<dbReference type="RefSeq" id="XP_016638826.1">
    <property type="nucleotide sequence ID" value="XM_016783991.1"/>
</dbReference>
<proteinExistence type="inferred from homology"/>
<dbReference type="PANTHER" id="PTHR13028">
    <property type="entry name" value="RRNA PROCESSING PROTEIN EBNA1-BINDING PROTEIN-RELATED"/>
    <property type="match status" value="1"/>
</dbReference>
<comment type="subcellular location">
    <subcellularLocation>
        <location evidence="1">Nucleus</location>
        <location evidence="1">Nucleolus</location>
    </subcellularLocation>
</comment>
<dbReference type="Proteomes" id="UP000028545">
    <property type="component" value="Unassembled WGS sequence"/>
</dbReference>
<keyword evidence="3" id="KW-0690">Ribosome biogenesis</keyword>
<feature type="compositionally biased region" description="Acidic residues" evidence="6">
    <location>
        <begin position="124"/>
        <end position="153"/>
    </location>
</feature>
<dbReference type="AlphaFoldDB" id="A0A084FVB5"/>
<dbReference type="GO" id="GO:0034399">
    <property type="term" value="C:nuclear periphery"/>
    <property type="evidence" value="ECO:0007669"/>
    <property type="project" value="EnsemblFungi"/>
</dbReference>
<dbReference type="GO" id="GO:0042273">
    <property type="term" value="P:ribosomal large subunit biogenesis"/>
    <property type="evidence" value="ECO:0007669"/>
    <property type="project" value="EnsemblFungi"/>
</dbReference>
<dbReference type="PANTHER" id="PTHR13028:SF0">
    <property type="entry name" value="RRNA-PROCESSING PROTEIN EBP2-RELATED"/>
    <property type="match status" value="1"/>
</dbReference>
<feature type="region of interest" description="Disordered" evidence="6">
    <location>
        <begin position="310"/>
        <end position="418"/>
    </location>
</feature>
<dbReference type="GO" id="GO:0005730">
    <property type="term" value="C:nucleolus"/>
    <property type="evidence" value="ECO:0007669"/>
    <property type="project" value="UniProtKB-SubCell"/>
</dbReference>
<reference evidence="7 8" key="1">
    <citation type="journal article" date="2014" name="Genome Announc.">
        <title>Draft genome sequence of the pathogenic fungus Scedosporium apiospermum.</title>
        <authorList>
            <person name="Vandeputte P."/>
            <person name="Ghamrawi S."/>
            <person name="Rechenmann M."/>
            <person name="Iltis A."/>
            <person name="Giraud S."/>
            <person name="Fleury M."/>
            <person name="Thornton C."/>
            <person name="Delhaes L."/>
            <person name="Meyer W."/>
            <person name="Papon N."/>
            <person name="Bouchara J.P."/>
        </authorList>
    </citation>
    <scope>NUCLEOTIDE SEQUENCE [LARGE SCALE GENOMIC DNA]</scope>
    <source>
        <strain evidence="7 8">IHEM 14462</strain>
    </source>
</reference>
<dbReference type="OMA" id="DAHKGRD"/>
<feature type="region of interest" description="Disordered" evidence="6">
    <location>
        <begin position="31"/>
        <end position="157"/>
    </location>
</feature>
<evidence type="ECO:0000256" key="1">
    <source>
        <dbReference type="ARBA" id="ARBA00004604"/>
    </source>
</evidence>
<dbReference type="GeneID" id="27719593"/>
<accession>A0A084FVB5</accession>
<feature type="compositionally biased region" description="Polar residues" evidence="6">
    <location>
        <begin position="104"/>
        <end position="118"/>
    </location>
</feature>
<organism evidence="7 8">
    <name type="scientific">Pseudallescheria apiosperma</name>
    <name type="common">Scedosporium apiospermum</name>
    <dbReference type="NCBI Taxonomy" id="563466"/>
    <lineage>
        <taxon>Eukaryota</taxon>
        <taxon>Fungi</taxon>
        <taxon>Dikarya</taxon>
        <taxon>Ascomycota</taxon>
        <taxon>Pezizomycotina</taxon>
        <taxon>Sordariomycetes</taxon>
        <taxon>Hypocreomycetidae</taxon>
        <taxon>Microascales</taxon>
        <taxon>Microascaceae</taxon>
        <taxon>Scedosporium</taxon>
    </lineage>
</organism>
<comment type="caution">
    <text evidence="7">The sequence shown here is derived from an EMBL/GenBank/DDBJ whole genome shotgun (WGS) entry which is preliminary data.</text>
</comment>
<keyword evidence="8" id="KW-1185">Reference proteome</keyword>
<feature type="compositionally biased region" description="Acidic residues" evidence="6">
    <location>
        <begin position="54"/>
        <end position="70"/>
    </location>
</feature>
<evidence type="ECO:0000313" key="7">
    <source>
        <dbReference type="EMBL" id="KEZ39027.1"/>
    </source>
</evidence>
<dbReference type="GO" id="GO:0000280">
    <property type="term" value="P:nuclear division"/>
    <property type="evidence" value="ECO:0007669"/>
    <property type="project" value="EnsemblFungi"/>
</dbReference>
<sequence length="418" mass="47124">MVTKSILKLALADEKGTDFAKIKEKRRLKALRKAKEQKKAAKEKAAKVSAEPGDGSDDEEWEDEEEEENSENERRLDIEELDDSDSSDSEVEMEERLPRPPKKQIQTPAKSKTSSKNAKVTAGDSDDDEDEEEEDEDDIPVSDLEDLEEEEKEDLIPHTRLTINNTAALLTSLNRIRIPTDSSAPFATHQSITSSTRTADDIPNVSDDLQRELQFYKQSRDAVLKARTLLRKEGVPFSRPNDYFAEMVKSDEHVEKIRQKLIEEATAKKASAEARKLRDLKKFGKQVQIAKLQERQKAKKDSLEKIKALKRKRQESGNAGTHEADDLFDVAVDNELRSNDSKRFKSAGKGGRSDDRVPNPKRQKKNEKYGFGGKKRHAKSGDAFSSADLSGFSVKKNKAGFKAKRPGKARRKAITSRN</sequence>
<comment type="similarity">
    <text evidence="2">Belongs to the EBP2 family.</text>
</comment>
<evidence type="ECO:0000256" key="6">
    <source>
        <dbReference type="SAM" id="MobiDB-lite"/>
    </source>
</evidence>
<protein>
    <submittedName>
        <fullName evidence="7">Uncharacterized protein</fullName>
    </submittedName>
</protein>
<dbReference type="OrthoDB" id="443772at2759"/>
<dbReference type="HOGENOM" id="CLU_036007_2_0_1"/>